<keyword evidence="5" id="KW-1133">Transmembrane helix</keyword>
<comment type="similarity">
    <text evidence="1">Belongs to the serine-aspartate repeat-containing protein (SDr) family.</text>
</comment>
<evidence type="ECO:0000256" key="6">
    <source>
        <dbReference type="SAM" id="SignalP"/>
    </source>
</evidence>
<accession>A0A0D8IW55</accession>
<evidence type="ECO:0000256" key="1">
    <source>
        <dbReference type="ARBA" id="ARBA00007257"/>
    </source>
</evidence>
<dbReference type="EMBL" id="JXXK01000027">
    <property type="protein sequence ID" value="KJF38945.1"/>
    <property type="molecule type" value="Genomic_DNA"/>
</dbReference>
<evidence type="ECO:0000256" key="3">
    <source>
        <dbReference type="ARBA" id="ARBA00022729"/>
    </source>
</evidence>
<gene>
    <name evidence="8" type="ORF">TQ39_15195</name>
</gene>
<evidence type="ECO:0000256" key="5">
    <source>
        <dbReference type="SAM" id="Phobius"/>
    </source>
</evidence>
<keyword evidence="3 6" id="KW-0732">Signal</keyword>
<feature type="domain" description="SpaA-like prealbumin fold" evidence="7">
    <location>
        <begin position="1774"/>
        <end position="1891"/>
    </location>
</feature>
<evidence type="ECO:0000256" key="2">
    <source>
        <dbReference type="ARBA" id="ARBA00022525"/>
    </source>
</evidence>
<keyword evidence="9" id="KW-1185">Reference proteome</keyword>
<sequence>MKKGKNLRRMVSALLAVLLCMSCLCSPMVFAAEMNSPAEVENPTSTEEQLTEESAEKDEATEPTATPQPTAEPDAEPTLSEAAQDFIDAVAAIDRETVLITANAWGLAHLAWVEDQANPELQAALDEATAASDEAAVQLYAAEDLYYEVPEDEQASEAVQAAYLSLMSIIVAMHEKMDYPTAPATPTEPDEPTDPGAEGGDEPTVEPNKDEIANVLYGDLPDAPSGYYMGRYGLPVAIGETKIGIGEWDLEDADGNYLDADALNSDNISITVPLQDGENFAIVPIMVQVEYPANGSRSHIVLPDSVKVLRPDGSGEAADADEAAAILAASYDESSASASGILLQAREGFTAQFVYEAPDGTVLKKSMTVHVDGTETAAPTLYGAGSTTYAERPTPTVTSGKITKAEKVNGTWLIWFNGEPAYCCDHGLSGKPAGCPTYSYSHTSIVEASQYTPGDHYSNQINIWGGLGQLSLGLLGTDAATFAARNKGENAAACYDAAQQWIMEHYPNSVAGQAYQDAIDRLTSGAATYATDTDYYTYIYQPPIGGWQTVAVMGPATDGSEEPDVQPQFYASWNAPAQTVSGSLDLSYKVNADKQQLETGEKIDGATIEIEPLVKSGSIDGGRWAITPASKQVITTAGHTMDDAYHTNGGDGTAAWSLHYSVSKTSGTRSGSVGPYSSQSEADSAAASARANAINELRGEAQRMVDAAIASARQQLANLQFRFEETGIPYGFEAFTGPLGSSQVISVPSNANQDYVMRNDEWSLQVRIDKRDSETGNQIAADASFAVFEWDTVLQRYIPYGGYNQYTVERQADGTYVVVNNSRYATTDPAHTTMYYTQRNEGKFVLVEIEAPSGYFGDWTDLNNTGTAGTPAGKRGYYIEITAENDGSIIWLDNADYNANIGLTNEGGTLLDTGNGIVTVAISDTPLDAAKTYVTDASGTAANEDSYTMQPKEGVLQNDRVLGEISLSKVDLDAMRYVSGRDAYGSSMASGQAHGDASLDGAVYDLYAAADILHPDGVSGIVDYSRILDENGTPIWHTTIRDNSGQWVSDYLPVLAKDHLVASAQIKGGWLTFSNLYLGDYYIVERGTGVVISVEDGAFVLSGTYPAIDAKTKQPTGSELPLAVDAQGRYTDYAYRNQWSNIGQGKALDGTRTYDGYYESYAKGYLCDEHNYYISPAYSDEGWYVEKIAFEDNRQAEGEQRDSTAYPASSHLHRDNALAESADQVAKGNLEISKHISSTGSTDGIDLEGAGFTIYLISDLSKASEFTSSRSGQYRLSSILAAYINPKYDESHPKYDFTAEGHAIAKTYALDESEIAAYNATLTAAEDNRNGSGDGWIPTGRPNEYQLAEIFSNDTGTIRVEGLPYGQYLVVETTTPTDHWQAEPFILTVDPTDSRNPQSKMAHPRGAVQAGSGSYQKFTILDEEVEAYLRVTKIDAETGKPVLLENTAFQIYWLDELGNYVLDRNGHAKLVTMTDTTNGTLSKTVDTFYTNENGVLTLPEKLPIGRYRLVELTGPNGFYNEWADTAAFDEDGHLQMDATGAFVDGGVYVDFVVSTDRIYNATGDDSEDGQDILVIDERYNNHETLGRLTIRKTGEVLVDYVDGQFVYEERPIPDAEFTITAAEDVYTQDQQTDASGNRTLWYAKGDVVAVVRTGDGTSDLAAFAPGRTQATYDFLTVTHSEIGEVTLTLPLGSYRVEETGAPYGFVGTTQSYDVAFGWNSQLNETVLAKEITSHNADGTDSTSKFTIVDAKAADTALIERQVLGFRNERERTEAKVTKLDSKTDTPLTGAVFALFASDDVYSVDGKLLVRAGEQIAVSAPSDAQGLAAFDCGLPIRGELYGTEGIYVAENEFGTGTDARFNSGLYEIRELTPPIGYYLNDEPMEVSFLYDGQPVQTLEVTCKNDGTSVLISKRKLTGSDELPGATLRIVDQDGKVIREWVSGDKATEIRGLELDKPYTLVEITAPQGFAVAESISFKLVQRVDEDGSPLHENDVYVCTGKDWLVLDHWTLMEDGTVVMRDAPAPEQPRKPSEPEKPKPTPVPQPIPQTGDLPWLPAVLILGLLASVIGIAAYLWHETSEDEKVAAEQWEDE</sequence>
<organism evidence="8 9">
    <name type="scientific">Ruthenibacterium lactatiformans</name>
    <dbReference type="NCBI Taxonomy" id="1550024"/>
    <lineage>
        <taxon>Bacteria</taxon>
        <taxon>Bacillati</taxon>
        <taxon>Bacillota</taxon>
        <taxon>Clostridia</taxon>
        <taxon>Eubacteriales</taxon>
        <taxon>Oscillospiraceae</taxon>
        <taxon>Ruthenibacterium</taxon>
    </lineage>
</organism>
<dbReference type="RefSeq" id="WP_050006146.1">
    <property type="nucleotide sequence ID" value="NZ_JXXK01000027.1"/>
</dbReference>
<feature type="signal peptide" evidence="6">
    <location>
        <begin position="1"/>
        <end position="31"/>
    </location>
</feature>
<feature type="compositionally biased region" description="Acidic residues" evidence="4">
    <location>
        <begin position="49"/>
        <end position="61"/>
    </location>
</feature>
<dbReference type="Pfam" id="PF17802">
    <property type="entry name" value="SpaA"/>
    <property type="match status" value="3"/>
</dbReference>
<feature type="transmembrane region" description="Helical" evidence="5">
    <location>
        <begin position="2053"/>
        <end position="2074"/>
    </location>
</feature>
<keyword evidence="5" id="KW-0812">Transmembrane</keyword>
<evidence type="ECO:0000259" key="7">
    <source>
        <dbReference type="Pfam" id="PF17802"/>
    </source>
</evidence>
<keyword evidence="5" id="KW-0472">Membrane</keyword>
<dbReference type="InterPro" id="IPR013783">
    <property type="entry name" value="Ig-like_fold"/>
</dbReference>
<dbReference type="PANTHER" id="PTHR36108">
    <property type="entry name" value="COLOSSIN-B-RELATED"/>
    <property type="match status" value="1"/>
</dbReference>
<protein>
    <recommendedName>
        <fullName evidence="7">SpaA-like prealbumin fold domain-containing protein</fullName>
    </recommendedName>
</protein>
<feature type="region of interest" description="Disordered" evidence="4">
    <location>
        <begin position="179"/>
        <end position="207"/>
    </location>
</feature>
<feature type="domain" description="SpaA-like prealbumin fold" evidence="7">
    <location>
        <begin position="1907"/>
        <end position="1978"/>
    </location>
</feature>
<feature type="compositionally biased region" description="Low complexity" evidence="4">
    <location>
        <begin position="62"/>
        <end position="78"/>
    </location>
</feature>
<evidence type="ECO:0000313" key="8">
    <source>
        <dbReference type="EMBL" id="KJF38945.1"/>
    </source>
</evidence>
<dbReference type="Gene3D" id="2.60.40.10">
    <property type="entry name" value="Immunoglobulins"/>
    <property type="match status" value="5"/>
</dbReference>
<name>A0A0D8IW55_9FIRM</name>
<dbReference type="Proteomes" id="UP000032483">
    <property type="component" value="Unassembled WGS sequence"/>
</dbReference>
<feature type="region of interest" description="Disordered" evidence="4">
    <location>
        <begin position="38"/>
        <end position="78"/>
    </location>
</feature>
<feature type="domain" description="SpaA-like prealbumin fold" evidence="7">
    <location>
        <begin position="1429"/>
        <end position="1521"/>
    </location>
</feature>
<feature type="chain" id="PRO_5002330591" description="SpaA-like prealbumin fold domain-containing protein" evidence="6">
    <location>
        <begin position="32"/>
        <end position="2091"/>
    </location>
</feature>
<keyword evidence="2" id="KW-0964">Secreted</keyword>
<proteinExistence type="inferred from homology"/>
<reference evidence="8" key="1">
    <citation type="submission" date="2015-02" db="EMBL/GenBank/DDBJ databases">
        <title>A novel member of the family Ruminococcaceae isolated from human feces.</title>
        <authorList>
            <person name="Shkoporov A.N."/>
            <person name="Chaplin A.V."/>
            <person name="Motuzova O.V."/>
            <person name="Kafarskaia L.I."/>
            <person name="Khokhlova E.V."/>
            <person name="Efimov B.A."/>
        </authorList>
    </citation>
    <scope>NUCLEOTIDE SEQUENCE [LARGE SCALE GENOMIC DNA]</scope>
    <source>
        <strain evidence="8">585-1</strain>
    </source>
</reference>
<dbReference type="PANTHER" id="PTHR36108:SF13">
    <property type="entry name" value="COLOSSIN-B-RELATED"/>
    <property type="match status" value="1"/>
</dbReference>
<dbReference type="GeneID" id="42857906"/>
<dbReference type="InterPro" id="IPR041033">
    <property type="entry name" value="SpaA_PFL_dom_1"/>
</dbReference>
<feature type="compositionally biased region" description="Acidic residues" evidence="4">
    <location>
        <begin position="188"/>
        <end position="204"/>
    </location>
</feature>
<evidence type="ECO:0000313" key="9">
    <source>
        <dbReference type="Proteomes" id="UP000032483"/>
    </source>
</evidence>
<comment type="caution">
    <text evidence="8">The sequence shown here is derived from an EMBL/GenBank/DDBJ whole genome shotgun (WGS) entry which is preliminary data.</text>
</comment>
<evidence type="ECO:0000256" key="4">
    <source>
        <dbReference type="SAM" id="MobiDB-lite"/>
    </source>
</evidence>
<feature type="compositionally biased region" description="Basic and acidic residues" evidence="4">
    <location>
        <begin position="2026"/>
        <end position="2037"/>
    </location>
</feature>
<feature type="region of interest" description="Disordered" evidence="4">
    <location>
        <begin position="2021"/>
        <end position="2047"/>
    </location>
</feature>